<evidence type="ECO:0000313" key="2">
    <source>
        <dbReference type="EMBL" id="VYT39537.1"/>
    </source>
</evidence>
<dbReference type="GO" id="GO:0003677">
    <property type="term" value="F:DNA binding"/>
    <property type="evidence" value="ECO:0007669"/>
    <property type="project" value="InterPro"/>
</dbReference>
<proteinExistence type="inferred from homology"/>
<dbReference type="InterPro" id="IPR001668">
    <property type="entry name" value="Mob_Pre"/>
</dbReference>
<comment type="similarity">
    <text evidence="1">Belongs to the plasmid mobilization pre family.</text>
</comment>
<dbReference type="GeneID" id="23116672"/>
<protein>
    <submittedName>
        <fullName evidence="2">Plasmid recombination enzyme</fullName>
    </submittedName>
</protein>
<dbReference type="Gene3D" id="3.30.930.30">
    <property type="match status" value="1"/>
</dbReference>
<dbReference type="NCBIfam" id="NF041497">
    <property type="entry name" value="MobV"/>
    <property type="match status" value="1"/>
</dbReference>
<organism evidence="2">
    <name type="scientific">Enterocloster bolteae</name>
    <dbReference type="NCBI Taxonomy" id="208479"/>
    <lineage>
        <taxon>Bacteria</taxon>
        <taxon>Bacillati</taxon>
        <taxon>Bacillota</taxon>
        <taxon>Clostridia</taxon>
        <taxon>Lachnospirales</taxon>
        <taxon>Lachnospiraceae</taxon>
        <taxon>Enterocloster</taxon>
    </lineage>
</organism>
<dbReference type="EMBL" id="CACRTF010000014">
    <property type="protein sequence ID" value="VYT39537.1"/>
    <property type="molecule type" value="Genomic_DNA"/>
</dbReference>
<gene>
    <name evidence="2" type="ORF">CBLFYP116_03482</name>
</gene>
<dbReference type="Pfam" id="PF01076">
    <property type="entry name" value="Mob_Pre"/>
    <property type="match status" value="1"/>
</dbReference>
<sequence>MVSQIMRIASYTSGSINSIGREEYRHKYSHKNTNIDERRSRLNITLGNKENQTLYQLWKIKVNQMGWRFAGKKNQIAMEQVIITASPDYFKNLGWDKMKAREWERSDIPKEIQQYFNDSLKFIQQYIGKENILSATLHFDEETPHLHIDYIPVISGKSKRKDVYLKDEQGRCIRNEQGHAIRARGTDGKILYDYVDEPSSINRSQFWAERGGRQSYRLMQDLFFEQVASKHGLERGERGSDRQHEEQSKYKASLLNKKIEQKQETVFALNNLENQAIDRLADVFEKKPYILGKINKSIKIAIGKEPPAHTLTLNRERGR</sequence>
<accession>A0A6N2WCH7</accession>
<evidence type="ECO:0000256" key="1">
    <source>
        <dbReference type="ARBA" id="ARBA00010657"/>
    </source>
</evidence>
<dbReference type="GO" id="GO:0006310">
    <property type="term" value="P:DNA recombination"/>
    <property type="evidence" value="ECO:0007669"/>
    <property type="project" value="InterPro"/>
</dbReference>
<dbReference type="CDD" id="cd17242">
    <property type="entry name" value="MobM_relaxase"/>
    <property type="match status" value="1"/>
</dbReference>
<dbReference type="AlphaFoldDB" id="A0A6N2WCH7"/>
<dbReference type="RefSeq" id="WP_002578146.1">
    <property type="nucleotide sequence ID" value="NZ_BAABZS010000001.1"/>
</dbReference>
<reference evidence="2" key="1">
    <citation type="submission" date="2019-11" db="EMBL/GenBank/DDBJ databases">
        <authorList>
            <person name="Feng L."/>
        </authorList>
    </citation>
    <scope>NUCLEOTIDE SEQUENCE</scope>
    <source>
        <strain evidence="2">CbolteaeLFYP116</strain>
    </source>
</reference>
<name>A0A6N2WCH7_9FIRM</name>